<dbReference type="EMBL" id="KN644929">
    <property type="protein sequence ID" value="KHN41597.1"/>
    <property type="molecule type" value="Genomic_DNA"/>
</dbReference>
<evidence type="ECO:0000256" key="1">
    <source>
        <dbReference type="ARBA" id="ARBA00004651"/>
    </source>
</evidence>
<feature type="transmembrane region" description="Helical" evidence="8">
    <location>
        <begin position="238"/>
        <end position="256"/>
    </location>
</feature>
<evidence type="ECO:0000256" key="7">
    <source>
        <dbReference type="SAM" id="MobiDB-lite"/>
    </source>
</evidence>
<name>A0A0B2SBG7_GLYSO</name>
<dbReference type="PANTHER" id="PTHR43302:SF15">
    <property type="entry name" value="SILICON EFFLUX TRANSPORTER LSI2"/>
    <property type="match status" value="1"/>
</dbReference>
<proteinExistence type="predicted"/>
<comment type="subcellular location">
    <subcellularLocation>
        <location evidence="1">Cell membrane</location>
        <topology evidence="1">Multi-pass membrane protein</topology>
    </subcellularLocation>
</comment>
<evidence type="ECO:0000256" key="5">
    <source>
        <dbReference type="ARBA" id="ARBA00022989"/>
    </source>
</evidence>
<evidence type="ECO:0000256" key="6">
    <source>
        <dbReference type="ARBA" id="ARBA00023136"/>
    </source>
</evidence>
<dbReference type="PANTHER" id="PTHR43302">
    <property type="entry name" value="TRANSPORTER ARSB-RELATED"/>
    <property type="match status" value="1"/>
</dbReference>
<feature type="region of interest" description="Disordered" evidence="7">
    <location>
        <begin position="1"/>
        <end position="26"/>
    </location>
</feature>
<keyword evidence="3" id="KW-1003">Cell membrane</keyword>
<keyword evidence="4 8" id="KW-0812">Transmembrane</keyword>
<dbReference type="Pfam" id="PF03600">
    <property type="entry name" value="CitMHS"/>
    <property type="match status" value="1"/>
</dbReference>
<sequence>MVLSSTKDSTTNTNASKEGTNDAKEETNIPSKVVAIVVDKPIEAHAVMHSSQGKVDYLSIKWKRIVWKSCVYAITLVMVIAMLLGVNMAWAAIAAAITLVGLDIKDAGPSIDKFCGMFITVDDFKKTEIPGALWDLMEPYSRIDHASGIAILAIVILILVLSNLASNVPTVLLLGARVAASAAAISKEDEKRAWLILAWVSTIAGNFSLLGSAANLVVCEQARKAPNIGYTLTFWTHLKFGLPSTLIVTAIGLTLIK</sequence>
<dbReference type="GO" id="GO:0055085">
    <property type="term" value="P:transmembrane transport"/>
    <property type="evidence" value="ECO:0007669"/>
    <property type="project" value="InterPro"/>
</dbReference>
<keyword evidence="5 8" id="KW-1133">Transmembrane helix</keyword>
<feature type="transmembrane region" description="Helical" evidence="8">
    <location>
        <begin position="70"/>
        <end position="100"/>
    </location>
</feature>
<evidence type="ECO:0000256" key="8">
    <source>
        <dbReference type="SAM" id="Phobius"/>
    </source>
</evidence>
<dbReference type="Proteomes" id="UP000053555">
    <property type="component" value="Unassembled WGS sequence"/>
</dbReference>
<feature type="transmembrane region" description="Helical" evidence="8">
    <location>
        <begin position="194"/>
        <end position="218"/>
    </location>
</feature>
<evidence type="ECO:0000256" key="4">
    <source>
        <dbReference type="ARBA" id="ARBA00022692"/>
    </source>
</evidence>
<reference evidence="10" key="1">
    <citation type="submission" date="2014-07" db="EMBL/GenBank/DDBJ databases">
        <title>Identification of a novel salt tolerance gene in wild soybean by whole-genome sequencing.</title>
        <authorList>
            <person name="Lam H.-M."/>
            <person name="Qi X."/>
            <person name="Li M.-W."/>
            <person name="Liu X."/>
            <person name="Xie M."/>
            <person name="Ni M."/>
            <person name="Xu X."/>
        </authorList>
    </citation>
    <scope>NUCLEOTIDE SEQUENCE [LARGE SCALE GENOMIC DNA]</scope>
    <source>
        <tissue evidence="10">Root</tissue>
    </source>
</reference>
<gene>
    <name evidence="10" type="ORF">glysoja_038335</name>
</gene>
<dbReference type="GO" id="GO:0005886">
    <property type="term" value="C:plasma membrane"/>
    <property type="evidence" value="ECO:0007669"/>
    <property type="project" value="UniProtKB-SubCell"/>
</dbReference>
<keyword evidence="2" id="KW-0813">Transport</keyword>
<feature type="compositionally biased region" description="Polar residues" evidence="7">
    <location>
        <begin position="1"/>
        <end position="18"/>
    </location>
</feature>
<evidence type="ECO:0000313" key="10">
    <source>
        <dbReference type="EMBL" id="KHN41597.1"/>
    </source>
</evidence>
<accession>A0A0B2SBG7</accession>
<evidence type="ECO:0000259" key="9">
    <source>
        <dbReference type="Pfam" id="PF03600"/>
    </source>
</evidence>
<evidence type="ECO:0000256" key="3">
    <source>
        <dbReference type="ARBA" id="ARBA00022475"/>
    </source>
</evidence>
<protein>
    <submittedName>
        <fullName evidence="10">Putative transporter arsB</fullName>
    </submittedName>
</protein>
<keyword evidence="6 8" id="KW-0472">Membrane</keyword>
<evidence type="ECO:0000256" key="2">
    <source>
        <dbReference type="ARBA" id="ARBA00022448"/>
    </source>
</evidence>
<dbReference type="InterPro" id="IPR004680">
    <property type="entry name" value="Cit_transptr-like_dom"/>
</dbReference>
<feature type="domain" description="Citrate transporter-like" evidence="9">
    <location>
        <begin position="57"/>
        <end position="204"/>
    </location>
</feature>
<feature type="transmembrane region" description="Helical" evidence="8">
    <location>
        <begin position="149"/>
        <end position="174"/>
    </location>
</feature>
<organism evidence="10">
    <name type="scientific">Glycine soja</name>
    <name type="common">Wild soybean</name>
    <dbReference type="NCBI Taxonomy" id="3848"/>
    <lineage>
        <taxon>Eukaryota</taxon>
        <taxon>Viridiplantae</taxon>
        <taxon>Streptophyta</taxon>
        <taxon>Embryophyta</taxon>
        <taxon>Tracheophyta</taxon>
        <taxon>Spermatophyta</taxon>
        <taxon>Magnoliopsida</taxon>
        <taxon>eudicotyledons</taxon>
        <taxon>Gunneridae</taxon>
        <taxon>Pentapetalae</taxon>
        <taxon>rosids</taxon>
        <taxon>fabids</taxon>
        <taxon>Fabales</taxon>
        <taxon>Fabaceae</taxon>
        <taxon>Papilionoideae</taxon>
        <taxon>50 kb inversion clade</taxon>
        <taxon>NPAAA clade</taxon>
        <taxon>indigoferoid/millettioid clade</taxon>
        <taxon>Phaseoleae</taxon>
        <taxon>Glycine</taxon>
        <taxon>Glycine subgen. Soja</taxon>
    </lineage>
</organism>
<dbReference type="AlphaFoldDB" id="A0A0B2SBG7"/>